<proteinExistence type="predicted"/>
<keyword evidence="2" id="KW-1185">Reference proteome</keyword>
<sequence>MRSVRELLLEVDIELEDYSFAISRARNPALSPQERLKLIRASQATWARLEAARRELTKVAG</sequence>
<name>A0A839Z8G3_9HYPH</name>
<gene>
    <name evidence="1" type="ORF">FHS55_001213</name>
</gene>
<protein>
    <submittedName>
        <fullName evidence="1">Uncharacterized protein</fullName>
    </submittedName>
</protein>
<dbReference type="EMBL" id="JACICD010000002">
    <property type="protein sequence ID" value="MBB3770618.1"/>
    <property type="molecule type" value="Genomic_DNA"/>
</dbReference>
<reference evidence="1 2" key="1">
    <citation type="submission" date="2020-08" db="EMBL/GenBank/DDBJ databases">
        <title>Genomic Encyclopedia of Type Strains, Phase IV (KMG-IV): sequencing the most valuable type-strain genomes for metagenomic binning, comparative biology and taxonomic classification.</title>
        <authorList>
            <person name="Goeker M."/>
        </authorList>
    </citation>
    <scope>NUCLEOTIDE SEQUENCE [LARGE SCALE GENOMIC DNA]</scope>
    <source>
        <strain evidence="1 2">DSM 5895</strain>
    </source>
</reference>
<dbReference type="Proteomes" id="UP000533469">
    <property type="component" value="Unassembled WGS sequence"/>
</dbReference>
<dbReference type="RefSeq" id="WP_183188807.1">
    <property type="nucleotide sequence ID" value="NZ_JACICD010000002.1"/>
</dbReference>
<dbReference type="AlphaFoldDB" id="A0A839Z8G3"/>
<accession>A0A839Z8G3</accession>
<comment type="caution">
    <text evidence="1">The sequence shown here is derived from an EMBL/GenBank/DDBJ whole genome shotgun (WGS) entry which is preliminary data.</text>
</comment>
<organism evidence="1 2">
    <name type="scientific">Ancylobacter tetraedralis</name>
    <dbReference type="NCBI Taxonomy" id="217068"/>
    <lineage>
        <taxon>Bacteria</taxon>
        <taxon>Pseudomonadati</taxon>
        <taxon>Pseudomonadota</taxon>
        <taxon>Alphaproteobacteria</taxon>
        <taxon>Hyphomicrobiales</taxon>
        <taxon>Xanthobacteraceae</taxon>
        <taxon>Ancylobacter</taxon>
    </lineage>
</organism>
<evidence type="ECO:0000313" key="1">
    <source>
        <dbReference type="EMBL" id="MBB3770618.1"/>
    </source>
</evidence>
<evidence type="ECO:0000313" key="2">
    <source>
        <dbReference type="Proteomes" id="UP000533469"/>
    </source>
</evidence>